<accession>A0A9N9HBU9</accession>
<dbReference type="AlphaFoldDB" id="A0A9N9HBU9"/>
<gene>
    <name evidence="2" type="ORF">DERYTH_LOCUS11479</name>
</gene>
<proteinExistence type="predicted"/>
<dbReference type="Proteomes" id="UP000789405">
    <property type="component" value="Unassembled WGS sequence"/>
</dbReference>
<organism evidence="2 3">
    <name type="scientific">Dentiscutata erythropus</name>
    <dbReference type="NCBI Taxonomy" id="1348616"/>
    <lineage>
        <taxon>Eukaryota</taxon>
        <taxon>Fungi</taxon>
        <taxon>Fungi incertae sedis</taxon>
        <taxon>Mucoromycota</taxon>
        <taxon>Glomeromycotina</taxon>
        <taxon>Glomeromycetes</taxon>
        <taxon>Diversisporales</taxon>
        <taxon>Gigasporaceae</taxon>
        <taxon>Dentiscutata</taxon>
    </lineage>
</organism>
<evidence type="ECO:0000313" key="3">
    <source>
        <dbReference type="Proteomes" id="UP000789405"/>
    </source>
</evidence>
<comment type="caution">
    <text evidence="2">The sequence shown here is derived from an EMBL/GenBank/DDBJ whole genome shotgun (WGS) entry which is preliminary data.</text>
</comment>
<dbReference type="EMBL" id="CAJVPY010007104">
    <property type="protein sequence ID" value="CAG8675258.1"/>
    <property type="molecule type" value="Genomic_DNA"/>
</dbReference>
<feature type="region of interest" description="Disordered" evidence="1">
    <location>
        <begin position="9"/>
        <end position="28"/>
    </location>
</feature>
<evidence type="ECO:0000256" key="1">
    <source>
        <dbReference type="SAM" id="MobiDB-lite"/>
    </source>
</evidence>
<protein>
    <submittedName>
        <fullName evidence="2">18919_t:CDS:1</fullName>
    </submittedName>
</protein>
<sequence length="74" mass="8626">MRTSCLLAESLDGGKNRKGKDKKPLREGTMPDSFVHIMNYFDSNGVKRPKGIRWVLEKRVPEKVFEEFEEFAHN</sequence>
<evidence type="ECO:0000313" key="2">
    <source>
        <dbReference type="EMBL" id="CAG8675258.1"/>
    </source>
</evidence>
<reference evidence="2" key="1">
    <citation type="submission" date="2021-06" db="EMBL/GenBank/DDBJ databases">
        <authorList>
            <person name="Kallberg Y."/>
            <person name="Tangrot J."/>
            <person name="Rosling A."/>
        </authorList>
    </citation>
    <scope>NUCLEOTIDE SEQUENCE</scope>
    <source>
        <strain evidence="2">MA453B</strain>
    </source>
</reference>
<name>A0A9N9HBU9_9GLOM</name>
<keyword evidence="3" id="KW-1185">Reference proteome</keyword>